<dbReference type="EMBL" id="JANJYJ010000004">
    <property type="protein sequence ID" value="KAK3218059.1"/>
    <property type="molecule type" value="Genomic_DNA"/>
</dbReference>
<dbReference type="GO" id="GO:0003676">
    <property type="term" value="F:nucleic acid binding"/>
    <property type="evidence" value="ECO:0007669"/>
    <property type="project" value="InterPro"/>
</dbReference>
<gene>
    <name evidence="2" type="ORF">Dsin_012029</name>
</gene>
<dbReference type="Proteomes" id="UP001281410">
    <property type="component" value="Unassembled WGS sequence"/>
</dbReference>
<evidence type="ECO:0000313" key="3">
    <source>
        <dbReference type="Proteomes" id="UP001281410"/>
    </source>
</evidence>
<dbReference type="AlphaFoldDB" id="A0AAE0AIL0"/>
<feature type="domain" description="RNase H type-1" evidence="1">
    <location>
        <begin position="101"/>
        <end position="148"/>
    </location>
</feature>
<evidence type="ECO:0000313" key="2">
    <source>
        <dbReference type="EMBL" id="KAK3218059.1"/>
    </source>
</evidence>
<sequence length="153" mass="17000">MENLKWKGINVSARCPMCGKGCETTLHAVRGCFNLEDVHNSWQVVHGLKGVKLGEVVSWAALYLSDFREANRRVLLLVARHQSSVGNWQHPCLGRFKLNCNSAIDKLGRYVGVGIVIRDCDGYVVASSTQRIQATYNPQVAEAIAIYRDILLA</sequence>
<dbReference type="Pfam" id="PF13456">
    <property type="entry name" value="RVT_3"/>
    <property type="match status" value="1"/>
</dbReference>
<evidence type="ECO:0000259" key="1">
    <source>
        <dbReference type="Pfam" id="PF13456"/>
    </source>
</evidence>
<dbReference type="GO" id="GO:0004523">
    <property type="term" value="F:RNA-DNA hybrid ribonuclease activity"/>
    <property type="evidence" value="ECO:0007669"/>
    <property type="project" value="InterPro"/>
</dbReference>
<organism evidence="2 3">
    <name type="scientific">Dipteronia sinensis</name>
    <dbReference type="NCBI Taxonomy" id="43782"/>
    <lineage>
        <taxon>Eukaryota</taxon>
        <taxon>Viridiplantae</taxon>
        <taxon>Streptophyta</taxon>
        <taxon>Embryophyta</taxon>
        <taxon>Tracheophyta</taxon>
        <taxon>Spermatophyta</taxon>
        <taxon>Magnoliopsida</taxon>
        <taxon>eudicotyledons</taxon>
        <taxon>Gunneridae</taxon>
        <taxon>Pentapetalae</taxon>
        <taxon>rosids</taxon>
        <taxon>malvids</taxon>
        <taxon>Sapindales</taxon>
        <taxon>Sapindaceae</taxon>
        <taxon>Hippocastanoideae</taxon>
        <taxon>Acereae</taxon>
        <taxon>Dipteronia</taxon>
    </lineage>
</organism>
<comment type="caution">
    <text evidence="2">The sequence shown here is derived from an EMBL/GenBank/DDBJ whole genome shotgun (WGS) entry which is preliminary data.</text>
</comment>
<accession>A0AAE0AIL0</accession>
<name>A0AAE0AIL0_9ROSI</name>
<reference evidence="2" key="1">
    <citation type="journal article" date="2023" name="Plant J.">
        <title>Genome sequences and population genomics provide insights into the demographic history, inbreeding, and mutation load of two 'living fossil' tree species of Dipteronia.</title>
        <authorList>
            <person name="Feng Y."/>
            <person name="Comes H.P."/>
            <person name="Chen J."/>
            <person name="Zhu S."/>
            <person name="Lu R."/>
            <person name="Zhang X."/>
            <person name="Li P."/>
            <person name="Qiu J."/>
            <person name="Olsen K.M."/>
            <person name="Qiu Y."/>
        </authorList>
    </citation>
    <scope>NUCLEOTIDE SEQUENCE</scope>
    <source>
        <strain evidence="2">NBL</strain>
    </source>
</reference>
<dbReference type="InterPro" id="IPR002156">
    <property type="entry name" value="RNaseH_domain"/>
</dbReference>
<protein>
    <recommendedName>
        <fullName evidence="1">RNase H type-1 domain-containing protein</fullName>
    </recommendedName>
</protein>
<proteinExistence type="predicted"/>
<keyword evidence="3" id="KW-1185">Reference proteome</keyword>